<evidence type="ECO:0000313" key="4">
    <source>
        <dbReference type="EMBL" id="MDI4670758.1"/>
    </source>
</evidence>
<evidence type="ECO:0000256" key="2">
    <source>
        <dbReference type="ARBA" id="ARBA00034247"/>
    </source>
</evidence>
<comment type="caution">
    <text evidence="4">The sequence shown here is derived from an EMBL/GenBank/DDBJ whole genome shotgun (WGS) entry which is preliminary data.</text>
</comment>
<organism evidence="4 5">
    <name type="scientific">Pseudoalteromonas shioyasakiensis</name>
    <dbReference type="NCBI Taxonomy" id="1190813"/>
    <lineage>
        <taxon>Bacteria</taxon>
        <taxon>Pseudomonadati</taxon>
        <taxon>Pseudomonadota</taxon>
        <taxon>Gammaproteobacteria</taxon>
        <taxon>Alteromonadales</taxon>
        <taxon>Pseudoalteromonadaceae</taxon>
        <taxon>Pseudoalteromonas</taxon>
    </lineage>
</organism>
<dbReference type="InterPro" id="IPR050469">
    <property type="entry name" value="Diguanylate_Cyclase"/>
</dbReference>
<name>A0ABT6U3L0_9GAMM</name>
<dbReference type="InterPro" id="IPR029787">
    <property type="entry name" value="Nucleotide_cyclase"/>
</dbReference>
<dbReference type="GeneID" id="80803823"/>
<protein>
    <recommendedName>
        <fullName evidence="1">diguanylate cyclase</fullName>
        <ecNumber evidence="1">2.7.7.65</ecNumber>
    </recommendedName>
</protein>
<dbReference type="PANTHER" id="PTHR45138">
    <property type="entry name" value="REGULATORY COMPONENTS OF SENSORY TRANSDUCTION SYSTEM"/>
    <property type="match status" value="1"/>
</dbReference>
<reference evidence="4 5" key="1">
    <citation type="submission" date="2022-02" db="EMBL/GenBank/DDBJ databases">
        <title>Genome analysis of Beneficial Microorganisms for Coral consortium from Pocillopora damicornis.</title>
        <authorList>
            <person name="Rosado P.M."/>
            <person name="Cardoso P.M."/>
            <person name="Rosado J.G."/>
            <person name="Schultz J."/>
            <person name="Rocha U."/>
            <person name="Costa T.K."/>
            <person name="Peixoto R.S."/>
        </authorList>
    </citation>
    <scope>NUCLEOTIDE SEQUENCE [LARGE SCALE GENOMIC DNA]</scope>
    <source>
        <strain evidence="4 5">BMC5</strain>
    </source>
</reference>
<keyword evidence="5" id="KW-1185">Reference proteome</keyword>
<feature type="domain" description="GGDEF" evidence="3">
    <location>
        <begin position="30"/>
        <end position="157"/>
    </location>
</feature>
<evidence type="ECO:0000259" key="3">
    <source>
        <dbReference type="PROSITE" id="PS50887"/>
    </source>
</evidence>
<dbReference type="InterPro" id="IPR000160">
    <property type="entry name" value="GGDEF_dom"/>
</dbReference>
<dbReference type="NCBIfam" id="TIGR00254">
    <property type="entry name" value="GGDEF"/>
    <property type="match status" value="1"/>
</dbReference>
<accession>A0ABT6U3L0</accession>
<dbReference type="Gene3D" id="3.30.70.270">
    <property type="match status" value="1"/>
</dbReference>
<dbReference type="InterPro" id="IPR043128">
    <property type="entry name" value="Rev_trsase/Diguanyl_cyclase"/>
</dbReference>
<evidence type="ECO:0000313" key="5">
    <source>
        <dbReference type="Proteomes" id="UP001156974"/>
    </source>
</evidence>
<dbReference type="RefSeq" id="WP_062565911.1">
    <property type="nucleotide sequence ID" value="NZ_JAKUMG010000012.1"/>
</dbReference>
<gene>
    <name evidence="4" type="ORF">MKZ47_16930</name>
</gene>
<dbReference type="EC" id="2.7.7.65" evidence="1"/>
<dbReference type="PANTHER" id="PTHR45138:SF9">
    <property type="entry name" value="DIGUANYLATE CYCLASE DGCM-RELATED"/>
    <property type="match status" value="1"/>
</dbReference>
<dbReference type="Pfam" id="PF00990">
    <property type="entry name" value="GGDEF"/>
    <property type="match status" value="1"/>
</dbReference>
<proteinExistence type="predicted"/>
<dbReference type="SUPFAM" id="SSF55073">
    <property type="entry name" value="Nucleotide cyclase"/>
    <property type="match status" value="1"/>
</dbReference>
<evidence type="ECO:0000256" key="1">
    <source>
        <dbReference type="ARBA" id="ARBA00012528"/>
    </source>
</evidence>
<dbReference type="PROSITE" id="PS50887">
    <property type="entry name" value="GGDEF"/>
    <property type="match status" value="1"/>
</dbReference>
<dbReference type="EMBL" id="JAKUMG010000012">
    <property type="protein sequence ID" value="MDI4670758.1"/>
    <property type="molecule type" value="Genomic_DNA"/>
</dbReference>
<dbReference type="CDD" id="cd01949">
    <property type="entry name" value="GGDEF"/>
    <property type="match status" value="1"/>
</dbReference>
<comment type="catalytic activity">
    <reaction evidence="2">
        <text>2 GTP = 3',3'-c-di-GMP + 2 diphosphate</text>
        <dbReference type="Rhea" id="RHEA:24898"/>
        <dbReference type="ChEBI" id="CHEBI:33019"/>
        <dbReference type="ChEBI" id="CHEBI:37565"/>
        <dbReference type="ChEBI" id="CHEBI:58805"/>
        <dbReference type="EC" id="2.7.7.65"/>
    </reaction>
</comment>
<dbReference type="Proteomes" id="UP001156974">
    <property type="component" value="Unassembled WGS sequence"/>
</dbReference>
<dbReference type="SMART" id="SM00267">
    <property type="entry name" value="GGDEF"/>
    <property type="match status" value="1"/>
</dbReference>
<sequence length="157" mass="17660">MKKLAETDKLTGLFNREKLDRTLSSLLKSSNFGFILLDIDYFKEINDTYGHLEGDKALVIVSNKLKSVSPSKALCARWGGEEFVIIIEGATLDETKEVATTIITDINGIYFHEKRLSVSCGVTINHSDDNTLTVIERADLALYRAKKNGRNRVEYNE</sequence>